<dbReference type="GO" id="GO:0004190">
    <property type="term" value="F:aspartic-type endopeptidase activity"/>
    <property type="evidence" value="ECO:0007669"/>
    <property type="project" value="UniProtKB-KW"/>
</dbReference>
<dbReference type="FunFam" id="3.30.420.10:FF:000032">
    <property type="entry name" value="Retrovirus-related Pol polyprotein from transposon 297-like Protein"/>
    <property type="match status" value="1"/>
</dbReference>
<keyword evidence="10" id="KW-0862">Zinc</keyword>
<feature type="compositionally biased region" description="Basic and acidic residues" evidence="12">
    <location>
        <begin position="3244"/>
        <end position="3260"/>
    </location>
</feature>
<evidence type="ECO:0000313" key="17">
    <source>
        <dbReference type="Proteomes" id="UP001231189"/>
    </source>
</evidence>
<feature type="region of interest" description="Disordered" evidence="12">
    <location>
        <begin position="1516"/>
        <end position="1562"/>
    </location>
</feature>
<dbReference type="SUPFAM" id="SSF56672">
    <property type="entry name" value="DNA/RNA polymerases"/>
    <property type="match status" value="2"/>
</dbReference>
<feature type="domain" description="Integrase catalytic" evidence="15">
    <location>
        <begin position="818"/>
        <end position="994"/>
    </location>
</feature>
<dbReference type="InterPro" id="IPR057670">
    <property type="entry name" value="SH3_retrovirus"/>
</dbReference>
<keyword evidence="10" id="KW-0863">Zinc-finger</keyword>
<dbReference type="Proteomes" id="UP001231189">
    <property type="component" value="Unassembled WGS sequence"/>
</dbReference>
<dbReference type="Gene3D" id="4.10.60.10">
    <property type="entry name" value="Zinc finger, CCHC-type"/>
    <property type="match status" value="1"/>
</dbReference>
<dbReference type="GO" id="GO:0004519">
    <property type="term" value="F:endonuclease activity"/>
    <property type="evidence" value="ECO:0007669"/>
    <property type="project" value="UniProtKB-KW"/>
</dbReference>
<dbReference type="FunFam" id="3.30.70.270:FF:000020">
    <property type="entry name" value="Transposon Tf2-6 polyprotein-like Protein"/>
    <property type="match status" value="1"/>
</dbReference>
<keyword evidence="5" id="KW-0540">Nuclease</keyword>
<feature type="compositionally biased region" description="Low complexity" evidence="12">
    <location>
        <begin position="2063"/>
        <end position="2079"/>
    </location>
</feature>
<dbReference type="InterPro" id="IPR054722">
    <property type="entry name" value="PolX-like_BBD"/>
</dbReference>
<dbReference type="InterPro" id="IPR000477">
    <property type="entry name" value="RT_dom"/>
</dbReference>
<evidence type="ECO:0000256" key="4">
    <source>
        <dbReference type="ARBA" id="ARBA00022695"/>
    </source>
</evidence>
<dbReference type="PANTHER" id="PTHR35046">
    <property type="entry name" value="ZINC KNUCKLE (CCHC-TYPE) FAMILY PROTEIN"/>
    <property type="match status" value="1"/>
</dbReference>
<keyword evidence="9" id="KW-0695">RNA-directed DNA polymerase</keyword>
<dbReference type="InterPro" id="IPR021109">
    <property type="entry name" value="Peptidase_aspartic_dom_sf"/>
</dbReference>
<feature type="compositionally biased region" description="Acidic residues" evidence="12">
    <location>
        <begin position="1835"/>
        <end position="1845"/>
    </location>
</feature>
<dbReference type="InterPro" id="IPR041373">
    <property type="entry name" value="RT_RNaseH"/>
</dbReference>
<evidence type="ECO:0000256" key="10">
    <source>
        <dbReference type="PROSITE-ProRule" id="PRU00047"/>
    </source>
</evidence>
<evidence type="ECO:0000256" key="5">
    <source>
        <dbReference type="ARBA" id="ARBA00022722"/>
    </source>
</evidence>
<evidence type="ECO:0000256" key="9">
    <source>
        <dbReference type="ARBA" id="ARBA00022918"/>
    </source>
</evidence>
<organism evidence="16 17">
    <name type="scientific">Lolium multiflorum</name>
    <name type="common">Italian ryegrass</name>
    <name type="synonym">Lolium perenne subsp. multiflorum</name>
    <dbReference type="NCBI Taxonomy" id="4521"/>
    <lineage>
        <taxon>Eukaryota</taxon>
        <taxon>Viridiplantae</taxon>
        <taxon>Streptophyta</taxon>
        <taxon>Embryophyta</taxon>
        <taxon>Tracheophyta</taxon>
        <taxon>Spermatophyta</taxon>
        <taxon>Magnoliopsida</taxon>
        <taxon>Liliopsida</taxon>
        <taxon>Poales</taxon>
        <taxon>Poaceae</taxon>
        <taxon>BOP clade</taxon>
        <taxon>Pooideae</taxon>
        <taxon>Poodae</taxon>
        <taxon>Poeae</taxon>
        <taxon>Poeae Chloroplast Group 2 (Poeae type)</taxon>
        <taxon>Loliodinae</taxon>
        <taxon>Loliinae</taxon>
        <taxon>Lolium</taxon>
    </lineage>
</organism>
<dbReference type="Gene3D" id="3.30.420.10">
    <property type="entry name" value="Ribonuclease H-like superfamily/Ribonuclease H"/>
    <property type="match status" value="2"/>
</dbReference>
<evidence type="ECO:0000256" key="12">
    <source>
        <dbReference type="SAM" id="MobiDB-lite"/>
    </source>
</evidence>
<dbReference type="SUPFAM" id="SSF53098">
    <property type="entry name" value="Ribonuclease H-like"/>
    <property type="match status" value="2"/>
</dbReference>
<evidence type="ECO:0000259" key="15">
    <source>
        <dbReference type="PROSITE" id="PS50994"/>
    </source>
</evidence>
<proteinExistence type="predicted"/>
<feature type="compositionally biased region" description="Polar residues" evidence="12">
    <location>
        <begin position="1103"/>
        <end position="1128"/>
    </location>
</feature>
<dbReference type="InterPro" id="IPR013103">
    <property type="entry name" value="RVT_2"/>
</dbReference>
<dbReference type="PROSITE" id="PS50878">
    <property type="entry name" value="RT_POL"/>
    <property type="match status" value="1"/>
</dbReference>
<dbReference type="SMART" id="SM00343">
    <property type="entry name" value="ZnF_C2HC"/>
    <property type="match status" value="2"/>
</dbReference>
<evidence type="ECO:0000256" key="3">
    <source>
        <dbReference type="ARBA" id="ARBA00022679"/>
    </source>
</evidence>
<feature type="coiled-coil region" evidence="11">
    <location>
        <begin position="402"/>
        <end position="467"/>
    </location>
</feature>
<dbReference type="Gene3D" id="3.10.20.370">
    <property type="match status" value="1"/>
</dbReference>
<dbReference type="PROSITE" id="PS50158">
    <property type="entry name" value="ZF_CCHC"/>
    <property type="match status" value="1"/>
</dbReference>
<feature type="compositionally biased region" description="Acidic residues" evidence="12">
    <location>
        <begin position="240"/>
        <end position="253"/>
    </location>
</feature>
<evidence type="ECO:0000259" key="13">
    <source>
        <dbReference type="PROSITE" id="PS50158"/>
    </source>
</evidence>
<evidence type="ECO:0000256" key="1">
    <source>
        <dbReference type="ARBA" id="ARBA00012493"/>
    </source>
</evidence>
<dbReference type="SUPFAM" id="SSF57756">
    <property type="entry name" value="Retrovirus zinc finger-like domains"/>
    <property type="match status" value="1"/>
</dbReference>
<dbReference type="GO" id="GO:0015074">
    <property type="term" value="P:DNA integration"/>
    <property type="evidence" value="ECO:0007669"/>
    <property type="project" value="InterPro"/>
</dbReference>
<dbReference type="InterPro" id="IPR005162">
    <property type="entry name" value="Retrotrans_gag_dom"/>
</dbReference>
<feature type="compositionally biased region" description="Basic and acidic residues" evidence="12">
    <location>
        <begin position="1134"/>
        <end position="1152"/>
    </location>
</feature>
<keyword evidence="4" id="KW-0548">Nucleotidyltransferase</keyword>
<dbReference type="PROSITE" id="PS50994">
    <property type="entry name" value="INTEGRASE"/>
    <property type="match status" value="2"/>
</dbReference>
<evidence type="ECO:0000256" key="6">
    <source>
        <dbReference type="ARBA" id="ARBA00022750"/>
    </source>
</evidence>
<dbReference type="Gene3D" id="3.30.70.270">
    <property type="match status" value="2"/>
</dbReference>
<dbReference type="GO" id="GO:0006508">
    <property type="term" value="P:proteolysis"/>
    <property type="evidence" value="ECO:0007669"/>
    <property type="project" value="UniProtKB-KW"/>
</dbReference>
<feature type="region of interest" description="Disordered" evidence="12">
    <location>
        <begin position="3244"/>
        <end position="3300"/>
    </location>
</feature>
<dbReference type="Pfam" id="PF03732">
    <property type="entry name" value="Retrotrans_gag"/>
    <property type="match status" value="1"/>
</dbReference>
<evidence type="ECO:0000256" key="11">
    <source>
        <dbReference type="SAM" id="Coils"/>
    </source>
</evidence>
<feature type="region of interest" description="Disordered" evidence="12">
    <location>
        <begin position="1184"/>
        <end position="1209"/>
    </location>
</feature>
<feature type="compositionally biased region" description="Pro residues" evidence="12">
    <location>
        <begin position="3270"/>
        <end position="3280"/>
    </location>
</feature>
<evidence type="ECO:0000313" key="16">
    <source>
        <dbReference type="EMBL" id="KAK1644062.1"/>
    </source>
</evidence>
<dbReference type="InterPro" id="IPR001584">
    <property type="entry name" value="Integrase_cat-core"/>
</dbReference>
<feature type="compositionally biased region" description="Basic and acidic residues" evidence="12">
    <location>
        <begin position="195"/>
        <end position="207"/>
    </location>
</feature>
<keyword evidence="8" id="KW-0378">Hydrolase</keyword>
<dbReference type="PANTHER" id="PTHR35046:SF9">
    <property type="entry name" value="RNA-DIRECTED DNA POLYMERASE"/>
    <property type="match status" value="1"/>
</dbReference>
<dbReference type="GO" id="GO:0008270">
    <property type="term" value="F:zinc ion binding"/>
    <property type="evidence" value="ECO:0007669"/>
    <property type="project" value="UniProtKB-KW"/>
</dbReference>
<protein>
    <recommendedName>
        <fullName evidence="1">RNA-directed DNA polymerase</fullName>
        <ecNumber evidence="1">2.7.7.49</ecNumber>
    </recommendedName>
</protein>
<dbReference type="InterPro" id="IPR043502">
    <property type="entry name" value="DNA/RNA_pol_sf"/>
</dbReference>
<sequence length="3638" mass="413981">MRLPDEDHQVMYGRLLTVADSFRLIGATHINDSWIKEKYIECMMPFVPIDVKTLVGRECYSSLSSQEAVHEMQALKVLEQNSHDSRNRAIGMSKGNNLALMVNPVEEVHPQEQYRASWSMSYPEDLECHYHDHMAFHAKSFWVDPSKAKEDNIKRNHKSGFTSFGPKTRSCYNCDDKRHFIAECPYENRELHNGRLIPKDKSKDTKGKYSKAPNKKFYNNKTKKGKRPSRVVLVTREEYSSDEVESSSGDEGEESSKEVAAIATTNIPSSSLFESPNENPHIKNAHCFMARSSLDTSIVLSTQEEYTSGDDDVDDEEDATSNGLVALASLSTNSSSPSESPNEIIHVEEESCLMAKSSEVSSPSPSMPNISSDLGVDDASLKVKQEMLEFDEFIFNLQGNNKKHVSNLMARLAQQNDTLEKKGQIEREDSLEIHALKNALEESQETIASLEERLENLEEPQDKINKLTKARDLARAKTKLLKKEMAQFGVDHEKLVKDLDELDKAHKALKSEYTLLSKSNEQLQIRLASYDVPSSSTPSCDHANIIEENARLKDELAKASSPQSKLSLDDLLSKQRSNNGKEGLGFNAKAKKANKQKAKPAQEKKKAITNGEAPKGNTINDDDAGNANPHYDYAAGGSKWVLDSGCTSHMTGGKNLVKELRPNINDITVSFGDNSTSEVLGFGKVVVAHNITLVDVMLVKTLGYNLLSVSALGKMGFAVFIDNDIVVLLWSKTLKVAFVGYREHNLYVVDFSGTTTSSAMCLFGKADVGWLWHRRLAHVNMRTLQSLHKGNHIVGLMENVSFAKDRVCRACVEGKMHDSPHPSKTIISSKRILELLHVDLFGPVTHASLGAKKHCLVIVDDYSRYTWVYFLKTKDETQQIFIDFATEVQRQHNLLIMAIRSDNGSEFKNYTLNDFLSDEGIRHQYSAAYTPQQNGVAERKNRTLMDMARSMMAEYKSRYNFWAEAISTACHSSNRLYLRKGLNKTPYEILTGNKPNISYFKVFGCKCFYKIKGVRLSKFAPKALEGIFVGYGAESHTYRVFDVSSGIIIESCSVKFEENDGSQVGQVDVCAGDEIPQDAIVRMGVGFFRPIEGHGVASREELCSTTVEPSSSQHQQTPSLEANDAPTQEQEENPPSHEQDQGQDQPRIHDGSDEYPFDICSAPNDVQDQAHEVEHSQEIEVAQVEGQDGDPNDQVDQVTPPRPRKTKEEIEARRLARRERQLERLEHTHDKVLGDVRAKVSTRRQLANFSNHHAYISLVEPKKRNKVWTLVEKPKECRNVIGTKWIFKNKQDEFGNVVRNKARLVAQGFSQVEGIDFGETYAPVARLESIRILLAYASHHNFKLQQMDVKSAFLNGPLHEEVYVKQPPGFEDLNFPNHVYKLDKALYGLKQAPRAWYEHLKELLVDRGFDVGLIDPTLFTKRVNGELFVCQLYVDDIIFGSTNQAFNDEFSKLMTDRFEMSMMGEMKFFLGFEIKQLREGTFINQAKYLQDMLKRFKMTELKGVATPMVTKCHLALDPNGSSKKRNKGHVDEIEEELEQTRPSKLTARQQSSQRQKTPAVRGKNIHVSVKNMQYLEYKEIRDLNPYLTPRNNRVTDKRFHNKTQEEIFYEVYVPFKKGVAPQHAIDTGKMAASRYFEEAYAMCGEFGLYPIMELNKDYDVGLIHQFYATVHFDSDEAKTDEDTSLLLLDELKYEEETSIARGEEQLDVKMDVKLDMELDMKISHGRAREEREECARGEEEDQAGPARDNKIVNQENKNSADIITWREYEALRNEMRREFRTKDDELKSTVDEIKQTLDATNVTVTGLSDQMTDIQRNIADMRLAIENLTVQQQQQEDDEDPELEDDAHNARGAPRGHRPRGWVPLGRNGRGQDEEDGLGKPKFSIPKFEGGADVEEYLTWELKIEKLWSLHPHYSEDRKIKLASSEFDGYALRWWDSLVRNLDEDGAQPIRTWRAMKEAMTSRFVPTNYMRNIFDKLTLLRQGVKTVDEYYMEMEMLMQRGRVRESLEMTMQRFLNGLKYDVKGIVRHYTYTNMNQLLHHAREAESQLAEEAKVKGRATGAGRFTPRAPSTAPAPSTRSVPYSTPPSKPVSNVSNAKKSESAASTSGSGVSTTRNRDMLCHTCGGKGHFKRDCPNRKVMFINEDNEYETGDDVDPNAPDNDDYDTDGEDAYPSDARTIVVSQRALNVLPSASTQRCNLFQTKALVGPDKACKVIIDGGSCRNLASKELCTKLKLKYLPHPHPYYIQWLSDNGEMKVNHMVRVEFAIGPYKDCIDFDVVPMTVCHLLLGRPWLYDRSVQHNGRANTYHLEYKGKKINLQPMSPQQIVNESRQKIEVNLEDAPLDRRENCNVVSDITKSERVNSLVSLATKEDMREFSEDPTAMPLVLLYRGTVLVSNDMTPLPLGVSNVLQEFGDVFPEEVPAGLPPLRGIEHQIDLIPGASLPNRAPYRTNPEETKEIQKQVQALLDKGYIRISLSPCAVPVILVPKKDGTWRMCVDCRAINNITIRYRHPIPRLEDMLDELSGAAVFSKIDLRSGYHQIRMKEGDEWKTAFKTKFGLYEWLVMPFGLTNAPSTFMRLMNHVLREFIGKFVVVYFDDILIYSRNESDHTIHIRHVLQVLRDNQLYGNLEKCTFCKDKVIFLGYVVSKHGVEVDVSKIEAIQNWPTPMNVSQVRSFHGLAGFYRRFVPNFSTIAAPLNDLTKKGVVFEWGAAQDHAFDELKRLLTSAPLLALPDFNKQFEIECDASGIGIGGVLMQEGRPIAYFSEKLSGAKLNYPIYDKELYALIRVLEVWQHYLWPKEFIIHSDHEALKYLKAQSTLHKRLAKWVEFIESFPYIIKHKKGKDNIVADALSRKNMLLTQLDVKIPGLEILCDLYATDHDFAEPYRLCALGKAWEKYHIHDGFLFRANKLCVPESSVRLLLLQESHAGGLMGHFGREKTLLMLADHFYWPKMRRDVDRYVRRCITCNKSKSKLKPHGLYTPLPAPTTPWEDISMDFVLGLPRTKRGHDSIFVVVDRFSKMSHFIACHKSDDASHIANLFFREIVRLHGVPKTIVSDRDVKFMSYFWKTLWRKLGTKLLFSTTCHPQTDGQTEVVNRTLSQLLRSMIKKNLKEWEECLPHVEFAYNRAVHSTTELCPFEVVYGFKPITPLDLLPLPIHERVNMEASKRADYVKKIHEKTKELIEKKGKSNAARMNKKRKEMLFKPGDLVWVHFRKDRYEEETSIARGEEQLDVKMDVKLDMELDMKISHGRAREEREECARGEEEDQAGPDPVRPATPPPPGTRSTGPRPAHPVPGPVDAASYRAPTGRFLRRFRLQHPVDRTTDRPVRSPARLTGSQTGHVRVYLDQIYSGLLESNLAKFGSALGYPRLPGVDENGWRCHDSSFSQPREVLENLYIKGWGVPGKSADLLPTWDIMLRVYRETIGPKGGNLDELHLYEVDLMANSFAKKGTGEKLDVMDYIYNEMWSCVMEKKLPSFAPYIMKLIEDTWIDSCQTSLIHSIPLNITMHEVKVLRTKRHNSPIEDVPPMDEKPPSWASKLARRMRQIFCLTSAVNHRQYQQHAEAKKSRVRQKSIMRALEVEVSPPGSEENITPEAEWVSQHGVPLPPDGLEIESPPHTPPYPGAPSDLPPGWANADPWGV</sequence>
<evidence type="ECO:0000256" key="8">
    <source>
        <dbReference type="ARBA" id="ARBA00022801"/>
    </source>
</evidence>
<dbReference type="Pfam" id="PF22936">
    <property type="entry name" value="Pol_BBD"/>
    <property type="match status" value="1"/>
</dbReference>
<dbReference type="FunFam" id="3.10.10.10:FF:000007">
    <property type="entry name" value="Retrovirus-related Pol polyprotein from transposon 17.6-like Protein"/>
    <property type="match status" value="1"/>
</dbReference>
<feature type="domain" description="Reverse transcriptase" evidence="14">
    <location>
        <begin position="2466"/>
        <end position="2645"/>
    </location>
</feature>
<evidence type="ECO:0000256" key="7">
    <source>
        <dbReference type="ARBA" id="ARBA00022759"/>
    </source>
</evidence>
<dbReference type="CDD" id="cd09274">
    <property type="entry name" value="RNase_HI_RT_Ty3"/>
    <property type="match status" value="1"/>
</dbReference>
<accession>A0AAD8S243</accession>
<dbReference type="EMBL" id="JAUUTY010000004">
    <property type="protein sequence ID" value="KAK1644062.1"/>
    <property type="molecule type" value="Genomic_DNA"/>
</dbReference>
<gene>
    <name evidence="16" type="ORF">QYE76_061867</name>
</gene>
<evidence type="ECO:0000256" key="2">
    <source>
        <dbReference type="ARBA" id="ARBA00022670"/>
    </source>
</evidence>
<dbReference type="Pfam" id="PF00078">
    <property type="entry name" value="RVT_1"/>
    <property type="match status" value="1"/>
</dbReference>
<keyword evidence="10" id="KW-0479">Metal-binding</keyword>
<dbReference type="CDD" id="cd00303">
    <property type="entry name" value="retropepsin_like"/>
    <property type="match status" value="1"/>
</dbReference>
<keyword evidence="3" id="KW-0808">Transferase</keyword>
<dbReference type="Pfam" id="PF00098">
    <property type="entry name" value="zf-CCHC"/>
    <property type="match status" value="1"/>
</dbReference>
<dbReference type="Pfam" id="PF17921">
    <property type="entry name" value="Integrase_H2C2"/>
    <property type="match status" value="1"/>
</dbReference>
<feature type="domain" description="CCHC-type" evidence="13">
    <location>
        <begin position="2120"/>
        <end position="2135"/>
    </location>
</feature>
<keyword evidence="7" id="KW-0255">Endonuclease</keyword>
<dbReference type="GO" id="GO:0003676">
    <property type="term" value="F:nucleic acid binding"/>
    <property type="evidence" value="ECO:0007669"/>
    <property type="project" value="InterPro"/>
</dbReference>
<feature type="region of interest" description="Disordered" evidence="12">
    <location>
        <begin position="577"/>
        <end position="626"/>
    </location>
</feature>
<dbReference type="InterPro" id="IPR025724">
    <property type="entry name" value="GAG-pre-integrase_dom"/>
</dbReference>
<feature type="compositionally biased region" description="Polar residues" evidence="12">
    <location>
        <begin position="1540"/>
        <end position="1556"/>
    </location>
</feature>
<feature type="region of interest" description="Disordered" evidence="12">
    <location>
        <begin position="195"/>
        <end position="258"/>
    </location>
</feature>
<dbReference type="InterPro" id="IPR036397">
    <property type="entry name" value="RNaseH_sf"/>
</dbReference>
<dbReference type="Pfam" id="PF25597">
    <property type="entry name" value="SH3_retrovirus"/>
    <property type="match status" value="1"/>
</dbReference>
<dbReference type="InterPro" id="IPR036875">
    <property type="entry name" value="Znf_CCHC_sf"/>
</dbReference>
<dbReference type="Pfam" id="PF13976">
    <property type="entry name" value="gag_pre-integrs"/>
    <property type="match status" value="1"/>
</dbReference>
<dbReference type="GO" id="GO:0003964">
    <property type="term" value="F:RNA-directed DNA polymerase activity"/>
    <property type="evidence" value="ECO:0007669"/>
    <property type="project" value="UniProtKB-KW"/>
</dbReference>
<keyword evidence="17" id="KW-1185">Reference proteome</keyword>
<feature type="region of interest" description="Disordered" evidence="12">
    <location>
        <begin position="1102"/>
        <end position="1162"/>
    </location>
</feature>
<feature type="compositionally biased region" description="Basic residues" evidence="12">
    <location>
        <begin position="589"/>
        <end position="598"/>
    </location>
</feature>
<feature type="compositionally biased region" description="Low complexity" evidence="12">
    <location>
        <begin position="2090"/>
        <end position="2113"/>
    </location>
</feature>
<dbReference type="InterPro" id="IPR041588">
    <property type="entry name" value="Integrase_H2C2"/>
</dbReference>
<dbReference type="FunFam" id="1.10.340.70:FF:000001">
    <property type="entry name" value="Retrovirus-related Pol polyprotein from transposon gypsy-like Protein"/>
    <property type="match status" value="1"/>
</dbReference>
<dbReference type="InterPro" id="IPR001878">
    <property type="entry name" value="Znf_CCHC"/>
</dbReference>
<keyword evidence="2" id="KW-0645">Protease</keyword>
<dbReference type="Pfam" id="PF07727">
    <property type="entry name" value="RVT_2"/>
    <property type="match status" value="1"/>
</dbReference>
<dbReference type="Gene3D" id="1.10.340.70">
    <property type="match status" value="1"/>
</dbReference>
<dbReference type="EC" id="2.7.7.49" evidence="1"/>
<name>A0AAD8S243_LOLMU</name>
<dbReference type="CDD" id="cd01647">
    <property type="entry name" value="RT_LTR"/>
    <property type="match status" value="1"/>
</dbReference>
<dbReference type="Gene3D" id="3.10.10.10">
    <property type="entry name" value="HIV Type 1 Reverse Transcriptase, subunit A, domain 1"/>
    <property type="match status" value="1"/>
</dbReference>
<dbReference type="InterPro" id="IPR043128">
    <property type="entry name" value="Rev_trsase/Diguanyl_cyclase"/>
</dbReference>
<feature type="region of interest" description="Disordered" evidence="12">
    <location>
        <begin position="3578"/>
        <end position="3638"/>
    </location>
</feature>
<keyword evidence="6" id="KW-0064">Aspartyl protease</keyword>
<dbReference type="Gene3D" id="2.40.70.10">
    <property type="entry name" value="Acid Proteases"/>
    <property type="match status" value="1"/>
</dbReference>
<keyword evidence="11" id="KW-0175">Coiled coil</keyword>
<feature type="region of interest" description="Disordered" evidence="12">
    <location>
        <begin position="2048"/>
        <end position="2116"/>
    </location>
</feature>
<dbReference type="InterPro" id="IPR012337">
    <property type="entry name" value="RNaseH-like_sf"/>
</dbReference>
<reference evidence="16" key="1">
    <citation type="submission" date="2023-07" db="EMBL/GenBank/DDBJ databases">
        <title>A chromosome-level genome assembly of Lolium multiflorum.</title>
        <authorList>
            <person name="Chen Y."/>
            <person name="Copetti D."/>
            <person name="Kolliker R."/>
            <person name="Studer B."/>
        </authorList>
    </citation>
    <scope>NUCLEOTIDE SEQUENCE</scope>
    <source>
        <strain evidence="16">02402/16</strain>
        <tissue evidence="16">Leaf</tissue>
    </source>
</reference>
<dbReference type="Pfam" id="PF17917">
    <property type="entry name" value="RT_RNaseH"/>
    <property type="match status" value="1"/>
</dbReference>
<dbReference type="Pfam" id="PF00665">
    <property type="entry name" value="rve"/>
    <property type="match status" value="1"/>
</dbReference>
<evidence type="ECO:0000259" key="14">
    <source>
        <dbReference type="PROSITE" id="PS50878"/>
    </source>
</evidence>
<feature type="domain" description="Integrase catalytic" evidence="15">
    <location>
        <begin position="2983"/>
        <end position="3143"/>
    </location>
</feature>
<comment type="caution">
    <text evidence="16">The sequence shown here is derived from an EMBL/GenBank/DDBJ whole genome shotgun (WGS) entry which is preliminary data.</text>
</comment>
<feature type="region of interest" description="Disordered" evidence="12">
    <location>
        <begin position="1830"/>
        <end position="1884"/>
    </location>
</feature>